<dbReference type="GO" id="GO:0009247">
    <property type="term" value="P:glycolipid biosynthetic process"/>
    <property type="evidence" value="ECO:0007669"/>
    <property type="project" value="TreeGrafter"/>
</dbReference>
<dbReference type="Gene3D" id="3.40.50.720">
    <property type="entry name" value="NAD(P)-binding Rossmann-like Domain"/>
    <property type="match status" value="1"/>
</dbReference>
<keyword evidence="2" id="KW-0472">Membrane</keyword>
<organism evidence="4 5">
    <name type="scientific">Tilletia horrida</name>
    <dbReference type="NCBI Taxonomy" id="155126"/>
    <lineage>
        <taxon>Eukaryota</taxon>
        <taxon>Fungi</taxon>
        <taxon>Dikarya</taxon>
        <taxon>Basidiomycota</taxon>
        <taxon>Ustilaginomycotina</taxon>
        <taxon>Exobasidiomycetes</taxon>
        <taxon>Tilletiales</taxon>
        <taxon>Tilletiaceae</taxon>
        <taxon>Tilletia</taxon>
    </lineage>
</organism>
<dbReference type="InterPro" id="IPR036291">
    <property type="entry name" value="NAD(P)-bd_dom_sf"/>
</dbReference>
<name>A0AAN6GGU1_9BASI</name>
<sequence length="420" mass="44747">MAVYDLVVIGATGFVGKLVTRYLISHPEKPSFAFAGRKLQRLEALRTEFGLGESVGLIEVNTRDPASVQRVVDQARVIVNLAGPYHAYGAAGVIKACAESERGVGYVDLTGESFFYRDILKYHDVAKKNGSIIVPSAGFDSVPFDLSVYLGVQALKKALGGQTPSALEATMAWKTRGGISKGTICSLCDIAEFAPQTLPPSPADILSPIKGGRSNNPLGTLSDPALGRGAGMASPFLPHNGRIILRSAGLLEKDDPSKAYGKAAKFRYNECLVAPYAFVAYIASFFLQFSVLLLRLPVGRWVVRNLIPDNSGPSEKSMQQGFFHAKTVVRAQQPRTGSKAPSSAAVPTKGVRVTCKFQGDPGYSVTAKMIVELALLVAEKEKLPAAGRAGGVLTAAALGGDLVAERFEKYAGFEFTTEEV</sequence>
<evidence type="ECO:0000259" key="3">
    <source>
        <dbReference type="Pfam" id="PF03435"/>
    </source>
</evidence>
<dbReference type="PANTHER" id="PTHR12286:SF5">
    <property type="entry name" value="SACCHAROPINE DEHYDROGENASE-LIKE OXIDOREDUCTASE"/>
    <property type="match status" value="1"/>
</dbReference>
<keyword evidence="2" id="KW-1133">Transmembrane helix</keyword>
<dbReference type="AlphaFoldDB" id="A0AAN6GGU1"/>
<dbReference type="InterPro" id="IPR051276">
    <property type="entry name" value="Saccharopine_DH-like_oxidrdct"/>
</dbReference>
<accession>A0AAN6GGU1</accession>
<dbReference type="PANTHER" id="PTHR12286">
    <property type="entry name" value="SACCHAROPINE DEHYDROGENASE-LIKE OXIDOREDUCTASE"/>
    <property type="match status" value="1"/>
</dbReference>
<dbReference type="Pfam" id="PF03435">
    <property type="entry name" value="Sacchrp_dh_NADP"/>
    <property type="match status" value="1"/>
</dbReference>
<evidence type="ECO:0000313" key="4">
    <source>
        <dbReference type="EMBL" id="KAK0533237.1"/>
    </source>
</evidence>
<comment type="caution">
    <text evidence="4">The sequence shown here is derived from an EMBL/GenBank/DDBJ whole genome shotgun (WGS) entry which is preliminary data.</text>
</comment>
<feature type="domain" description="Saccharopine dehydrogenase NADP binding" evidence="3">
    <location>
        <begin position="7"/>
        <end position="134"/>
    </location>
</feature>
<evidence type="ECO:0000313" key="5">
    <source>
        <dbReference type="Proteomes" id="UP001176521"/>
    </source>
</evidence>
<comment type="similarity">
    <text evidence="1">Belongs to the saccharopine dehydrogenase family.</text>
</comment>
<dbReference type="GO" id="GO:0005811">
    <property type="term" value="C:lipid droplet"/>
    <property type="evidence" value="ECO:0007669"/>
    <property type="project" value="TreeGrafter"/>
</dbReference>
<reference evidence="4" key="1">
    <citation type="journal article" date="2023" name="PhytoFront">
        <title>Draft Genome Resources of Seven Strains of Tilletia horrida, Causal Agent of Kernel Smut of Rice.</title>
        <authorList>
            <person name="Khanal S."/>
            <person name="Antony Babu S."/>
            <person name="Zhou X.G."/>
        </authorList>
    </citation>
    <scope>NUCLEOTIDE SEQUENCE</scope>
    <source>
        <strain evidence="4">TX3</strain>
    </source>
</reference>
<keyword evidence="5" id="KW-1185">Reference proteome</keyword>
<dbReference type="SUPFAM" id="SSF51735">
    <property type="entry name" value="NAD(P)-binding Rossmann-fold domains"/>
    <property type="match status" value="1"/>
</dbReference>
<protein>
    <recommendedName>
        <fullName evidence="3">Saccharopine dehydrogenase NADP binding domain-containing protein</fullName>
    </recommendedName>
</protein>
<proteinExistence type="inferred from homology"/>
<dbReference type="GO" id="GO:0005886">
    <property type="term" value="C:plasma membrane"/>
    <property type="evidence" value="ECO:0007669"/>
    <property type="project" value="TreeGrafter"/>
</dbReference>
<feature type="transmembrane region" description="Helical" evidence="2">
    <location>
        <begin position="273"/>
        <end position="294"/>
    </location>
</feature>
<keyword evidence="2" id="KW-0812">Transmembrane</keyword>
<dbReference type="EMBL" id="JAPDMQ010000141">
    <property type="protein sequence ID" value="KAK0533237.1"/>
    <property type="molecule type" value="Genomic_DNA"/>
</dbReference>
<gene>
    <name evidence="4" type="ORF">OC842_003021</name>
</gene>
<dbReference type="GO" id="GO:0005739">
    <property type="term" value="C:mitochondrion"/>
    <property type="evidence" value="ECO:0007669"/>
    <property type="project" value="TreeGrafter"/>
</dbReference>
<evidence type="ECO:0000256" key="1">
    <source>
        <dbReference type="ARBA" id="ARBA00038048"/>
    </source>
</evidence>
<dbReference type="InterPro" id="IPR005097">
    <property type="entry name" value="Sacchrp_dh_NADP-bd"/>
</dbReference>
<dbReference type="Proteomes" id="UP001176521">
    <property type="component" value="Unassembled WGS sequence"/>
</dbReference>
<evidence type="ECO:0000256" key="2">
    <source>
        <dbReference type="SAM" id="Phobius"/>
    </source>
</evidence>